<sequence>CAHPSKSGNDEYGPAWKSRRARPEAHICRTLLLGKGTTLSVETKHDICTLRTSLSMQGVFQQPARYISALIVLLLSCVTHADCDFSDFPTMVEMKVSTLMGNATYNSRPMDVRSFSASASEDQLVRFYQNRWRDEFAESKFEAWKQIAHLEDDCLYTVQYGSVGDNNTFGRLLMSEAPTGDDMNVALGEGVVKPGDAMVVSDLLTNDKPKKGRVTVITSEQSVAELASFYQTEMRGDNWSLEHSFSRDGGTVLVFRKGLSENNVIIMPAGDATQILVNEVKVN</sequence>
<reference evidence="1 2" key="1">
    <citation type="submission" date="2023-11" db="EMBL/GenBank/DDBJ databases">
        <title>Gilvimarinus fulvus sp. nov., isolated from the surface of Kelp.</title>
        <authorList>
            <person name="Sun Y.Y."/>
            <person name="Gong Y."/>
            <person name="Du Z.J."/>
        </authorList>
    </citation>
    <scope>NUCLEOTIDE SEQUENCE [LARGE SCALE GENOMIC DNA]</scope>
    <source>
        <strain evidence="1 2">SDUM040013</strain>
    </source>
</reference>
<organism evidence="1 2">
    <name type="scientific">Gilvimarinus gilvus</name>
    <dbReference type="NCBI Taxonomy" id="3058038"/>
    <lineage>
        <taxon>Bacteria</taxon>
        <taxon>Pseudomonadati</taxon>
        <taxon>Pseudomonadota</taxon>
        <taxon>Gammaproteobacteria</taxon>
        <taxon>Cellvibrionales</taxon>
        <taxon>Cellvibrionaceae</taxon>
        <taxon>Gilvimarinus</taxon>
    </lineage>
</organism>
<dbReference type="EMBL" id="JAXAFO010000015">
    <property type="protein sequence ID" value="MDX6849737.1"/>
    <property type="molecule type" value="Genomic_DNA"/>
</dbReference>
<protein>
    <submittedName>
        <fullName evidence="1">Uncharacterized protein</fullName>
    </submittedName>
</protein>
<evidence type="ECO:0000313" key="1">
    <source>
        <dbReference type="EMBL" id="MDX6849737.1"/>
    </source>
</evidence>
<gene>
    <name evidence="1" type="ORF">SCD92_10235</name>
</gene>
<comment type="caution">
    <text evidence="1">The sequence shown here is derived from an EMBL/GenBank/DDBJ whole genome shotgun (WGS) entry which is preliminary data.</text>
</comment>
<proteinExistence type="predicted"/>
<dbReference type="RefSeq" id="WP_319835089.1">
    <property type="nucleotide sequence ID" value="NZ_JAXAFO010000015.1"/>
</dbReference>
<evidence type="ECO:0000313" key="2">
    <source>
        <dbReference type="Proteomes" id="UP001273505"/>
    </source>
</evidence>
<dbReference type="Proteomes" id="UP001273505">
    <property type="component" value="Unassembled WGS sequence"/>
</dbReference>
<feature type="non-terminal residue" evidence="1">
    <location>
        <position position="1"/>
    </location>
</feature>
<name>A0ABU4RZT1_9GAMM</name>
<keyword evidence="2" id="KW-1185">Reference proteome</keyword>
<accession>A0ABU4RZT1</accession>